<dbReference type="GO" id="GO:0045892">
    <property type="term" value="P:negative regulation of DNA-templated transcription"/>
    <property type="evidence" value="ECO:0007669"/>
    <property type="project" value="TreeGrafter"/>
</dbReference>
<reference evidence="6 7" key="1">
    <citation type="submission" date="2016-10" db="EMBL/GenBank/DDBJ databases">
        <authorList>
            <person name="de Groot N.N."/>
        </authorList>
    </citation>
    <scope>NUCLEOTIDE SEQUENCE [LARGE SCALE GENOMIC DNA]</scope>
    <source>
        <strain evidence="7">KMM 9023,NRIC 0796,JCM 17311,KCTC 23692</strain>
    </source>
</reference>
<dbReference type="Pfam" id="PF09339">
    <property type="entry name" value="HTH_IclR"/>
    <property type="match status" value="1"/>
</dbReference>
<accession>A0A1I6D7N2</accession>
<dbReference type="SUPFAM" id="SSF46785">
    <property type="entry name" value="Winged helix' DNA-binding domain"/>
    <property type="match status" value="1"/>
</dbReference>
<dbReference type="InterPro" id="IPR029016">
    <property type="entry name" value="GAF-like_dom_sf"/>
</dbReference>
<dbReference type="STRING" id="871652.SAMN04515673_102337"/>
<dbReference type="Proteomes" id="UP000199302">
    <property type="component" value="Unassembled WGS sequence"/>
</dbReference>
<dbReference type="GO" id="GO:0003700">
    <property type="term" value="F:DNA-binding transcription factor activity"/>
    <property type="evidence" value="ECO:0007669"/>
    <property type="project" value="TreeGrafter"/>
</dbReference>
<feature type="domain" description="HTH iclR-type" evidence="4">
    <location>
        <begin position="8"/>
        <end position="69"/>
    </location>
</feature>
<dbReference type="PANTHER" id="PTHR30136">
    <property type="entry name" value="HELIX-TURN-HELIX TRANSCRIPTIONAL REGULATOR, ICLR FAMILY"/>
    <property type="match status" value="1"/>
</dbReference>
<keyword evidence="3" id="KW-0804">Transcription</keyword>
<evidence type="ECO:0000256" key="3">
    <source>
        <dbReference type="ARBA" id="ARBA00023163"/>
    </source>
</evidence>
<dbReference type="InterPro" id="IPR005471">
    <property type="entry name" value="Tscrpt_reg_IclR_N"/>
</dbReference>
<sequence length="250" mass="26947">MAKRPESVSAVERALSIMQTFEEGDTTLSLAELARKTSLDKATALRIARTLANRHFLIQNPDSSWRLGPALVRLGAIYQSNFNIRDAAEPALRQLSKLTGETAALYVREGDHRICLFRHESSQSIRHHVRVGTLLPLNFGSPGRVILAFTGEEGRLYDEIRAQGFYNTFGETDPQVASMAVPLFQGGDVLFGALAVTGPPNRFSPDAVALHLKALRSVGAELTRSLGGNPAFYGEPGGSVGAEATDGEAT</sequence>
<evidence type="ECO:0000313" key="7">
    <source>
        <dbReference type="Proteomes" id="UP000199302"/>
    </source>
</evidence>
<dbReference type="RefSeq" id="WP_092077102.1">
    <property type="nucleotide sequence ID" value="NZ_FOYI01000002.1"/>
</dbReference>
<proteinExistence type="predicted"/>
<dbReference type="AlphaFoldDB" id="A0A1I6D7N2"/>
<keyword evidence="1" id="KW-0805">Transcription regulation</keyword>
<feature type="domain" description="IclR-ED" evidence="5">
    <location>
        <begin position="70"/>
        <end position="228"/>
    </location>
</feature>
<dbReference type="InterPro" id="IPR050707">
    <property type="entry name" value="HTH_MetabolicPath_Reg"/>
</dbReference>
<evidence type="ECO:0000259" key="5">
    <source>
        <dbReference type="PROSITE" id="PS51078"/>
    </source>
</evidence>
<dbReference type="PROSITE" id="PS51077">
    <property type="entry name" value="HTH_ICLR"/>
    <property type="match status" value="1"/>
</dbReference>
<protein>
    <submittedName>
        <fullName evidence="6">DNA-binding transcriptional regulator, IclR family</fullName>
    </submittedName>
</protein>
<organism evidence="6 7">
    <name type="scientific">Poseidonocella sedimentorum</name>
    <dbReference type="NCBI Taxonomy" id="871652"/>
    <lineage>
        <taxon>Bacteria</taxon>
        <taxon>Pseudomonadati</taxon>
        <taxon>Pseudomonadota</taxon>
        <taxon>Alphaproteobacteria</taxon>
        <taxon>Rhodobacterales</taxon>
        <taxon>Roseobacteraceae</taxon>
        <taxon>Poseidonocella</taxon>
    </lineage>
</organism>
<dbReference type="Gene3D" id="3.30.450.40">
    <property type="match status" value="2"/>
</dbReference>
<evidence type="ECO:0000313" key="6">
    <source>
        <dbReference type="EMBL" id="SFR01423.1"/>
    </source>
</evidence>
<dbReference type="GO" id="GO:0003677">
    <property type="term" value="F:DNA binding"/>
    <property type="evidence" value="ECO:0007669"/>
    <property type="project" value="UniProtKB-KW"/>
</dbReference>
<evidence type="ECO:0000256" key="1">
    <source>
        <dbReference type="ARBA" id="ARBA00023015"/>
    </source>
</evidence>
<dbReference type="InterPro" id="IPR036390">
    <property type="entry name" value="WH_DNA-bd_sf"/>
</dbReference>
<evidence type="ECO:0000259" key="4">
    <source>
        <dbReference type="PROSITE" id="PS51077"/>
    </source>
</evidence>
<dbReference type="InterPro" id="IPR036388">
    <property type="entry name" value="WH-like_DNA-bd_sf"/>
</dbReference>
<evidence type="ECO:0000256" key="2">
    <source>
        <dbReference type="ARBA" id="ARBA00023125"/>
    </source>
</evidence>
<dbReference type="SUPFAM" id="SSF55781">
    <property type="entry name" value="GAF domain-like"/>
    <property type="match status" value="1"/>
</dbReference>
<dbReference type="PROSITE" id="PS51078">
    <property type="entry name" value="ICLR_ED"/>
    <property type="match status" value="1"/>
</dbReference>
<dbReference type="InterPro" id="IPR014757">
    <property type="entry name" value="Tscrpt_reg_IclR_C"/>
</dbReference>
<dbReference type="OrthoDB" id="9807558at2"/>
<dbReference type="EMBL" id="FOYI01000002">
    <property type="protein sequence ID" value="SFR01423.1"/>
    <property type="molecule type" value="Genomic_DNA"/>
</dbReference>
<dbReference type="SMART" id="SM00346">
    <property type="entry name" value="HTH_ICLR"/>
    <property type="match status" value="1"/>
</dbReference>
<keyword evidence="7" id="KW-1185">Reference proteome</keyword>
<dbReference type="Gene3D" id="1.10.10.10">
    <property type="entry name" value="Winged helix-like DNA-binding domain superfamily/Winged helix DNA-binding domain"/>
    <property type="match status" value="1"/>
</dbReference>
<name>A0A1I6D7N2_9RHOB</name>
<gene>
    <name evidence="6" type="ORF">SAMN04515673_102337</name>
</gene>
<keyword evidence="2 6" id="KW-0238">DNA-binding</keyword>
<dbReference type="Pfam" id="PF01614">
    <property type="entry name" value="IclR_C"/>
    <property type="match status" value="1"/>
</dbReference>
<dbReference type="PANTHER" id="PTHR30136:SF39">
    <property type="entry name" value="TRANSCRIPTIONAL REGULATORY PROTEIN"/>
    <property type="match status" value="1"/>
</dbReference>